<name>A0A2S9Q084_9ACTN</name>
<gene>
    <name evidence="2" type="ORF">C6N75_06030</name>
</gene>
<accession>A0A2S9Q084</accession>
<keyword evidence="1" id="KW-1133">Transmembrane helix</keyword>
<feature type="transmembrane region" description="Helical" evidence="1">
    <location>
        <begin position="67"/>
        <end position="86"/>
    </location>
</feature>
<dbReference type="Pfam" id="PF12277">
    <property type="entry name" value="DUF3618"/>
    <property type="match status" value="1"/>
</dbReference>
<keyword evidence="3" id="KW-1185">Reference proteome</keyword>
<evidence type="ECO:0000256" key="1">
    <source>
        <dbReference type="SAM" id="Phobius"/>
    </source>
</evidence>
<dbReference type="EMBL" id="PVLV01000082">
    <property type="protein sequence ID" value="PRH80090.1"/>
    <property type="molecule type" value="Genomic_DNA"/>
</dbReference>
<dbReference type="Proteomes" id="UP000239322">
    <property type="component" value="Unassembled WGS sequence"/>
</dbReference>
<dbReference type="RefSeq" id="WP_105867797.1">
    <property type="nucleotide sequence ID" value="NZ_PVLV01000082.1"/>
</dbReference>
<comment type="caution">
    <text evidence="2">The sequence shown here is derived from an EMBL/GenBank/DDBJ whole genome shotgun (WGS) entry which is preliminary data.</text>
</comment>
<dbReference type="InterPro" id="IPR022062">
    <property type="entry name" value="DUF3618"/>
</dbReference>
<keyword evidence="1" id="KW-0472">Membrane</keyword>
<dbReference type="AlphaFoldDB" id="A0A2S9Q084"/>
<evidence type="ECO:0000313" key="2">
    <source>
        <dbReference type="EMBL" id="PRH80090.1"/>
    </source>
</evidence>
<evidence type="ECO:0000313" key="3">
    <source>
        <dbReference type="Proteomes" id="UP000239322"/>
    </source>
</evidence>
<organism evidence="2 3">
    <name type="scientific">Streptomyces solincola</name>
    <dbReference type="NCBI Taxonomy" id="2100817"/>
    <lineage>
        <taxon>Bacteria</taxon>
        <taxon>Bacillati</taxon>
        <taxon>Actinomycetota</taxon>
        <taxon>Actinomycetes</taxon>
        <taxon>Kitasatosporales</taxon>
        <taxon>Streptomycetaceae</taxon>
        <taxon>Streptomyces</taxon>
    </lineage>
</organism>
<keyword evidence="1" id="KW-0812">Transmembrane</keyword>
<proteinExistence type="predicted"/>
<evidence type="ECO:0008006" key="4">
    <source>
        <dbReference type="Google" id="ProtNLM"/>
    </source>
</evidence>
<reference evidence="2 3" key="1">
    <citation type="submission" date="2018-03" db="EMBL/GenBank/DDBJ databases">
        <title>Novel Streptomyces sp. from soil.</title>
        <authorList>
            <person name="Tan G.Y.A."/>
            <person name="Lee Z.Y."/>
        </authorList>
    </citation>
    <scope>NUCLEOTIDE SEQUENCE [LARGE SCALE GENOMIC DNA]</scope>
    <source>
        <strain evidence="2 3">ST5x</strain>
    </source>
</reference>
<dbReference type="OrthoDB" id="4245853at2"/>
<sequence>MSDSAKSPGPDQLRLEAAQKRAELGETIDQLMAKTDVKARAAHLVHEKAHLVHEKAPQPVREHPGPVLAAAAAAVALVTGLVVWGIKRSGNGGGRVRAKHVTPKYAKPKRKYVKQVERATHGTCGSHGKWG</sequence>
<protein>
    <recommendedName>
        <fullName evidence="4">DUF3618 domain-containing protein</fullName>
    </recommendedName>
</protein>